<gene>
    <name evidence="1" type="ORF">FQN60_010559</name>
</gene>
<evidence type="ECO:0000313" key="1">
    <source>
        <dbReference type="EMBL" id="KAA8578241.1"/>
    </source>
</evidence>
<sequence>MGLPLQRGGKWSIKW</sequence>
<accession>A0A5J5CCN8</accession>
<protein>
    <submittedName>
        <fullName evidence="1">Uncharacterized protein</fullName>
    </submittedName>
</protein>
<name>A0A5J5CCN8_9PERO</name>
<dbReference type="Proteomes" id="UP000327493">
    <property type="component" value="Unassembled WGS sequence"/>
</dbReference>
<keyword evidence="2" id="KW-1185">Reference proteome</keyword>
<organism evidence="1 2">
    <name type="scientific">Etheostoma spectabile</name>
    <name type="common">orangethroat darter</name>
    <dbReference type="NCBI Taxonomy" id="54343"/>
    <lineage>
        <taxon>Eukaryota</taxon>
        <taxon>Metazoa</taxon>
        <taxon>Chordata</taxon>
        <taxon>Craniata</taxon>
        <taxon>Vertebrata</taxon>
        <taxon>Euteleostomi</taxon>
        <taxon>Actinopterygii</taxon>
        <taxon>Neopterygii</taxon>
        <taxon>Teleostei</taxon>
        <taxon>Neoteleostei</taxon>
        <taxon>Acanthomorphata</taxon>
        <taxon>Eupercaria</taxon>
        <taxon>Perciformes</taxon>
        <taxon>Percoidei</taxon>
        <taxon>Percidae</taxon>
        <taxon>Etheostomatinae</taxon>
        <taxon>Etheostoma</taxon>
    </lineage>
</organism>
<dbReference type="EMBL" id="VOFY01000946">
    <property type="protein sequence ID" value="KAA8578241.1"/>
    <property type="molecule type" value="Genomic_DNA"/>
</dbReference>
<comment type="caution">
    <text evidence="1">The sequence shown here is derived from an EMBL/GenBank/DDBJ whole genome shotgun (WGS) entry which is preliminary data.</text>
</comment>
<proteinExistence type="predicted"/>
<evidence type="ECO:0000313" key="2">
    <source>
        <dbReference type="Proteomes" id="UP000327493"/>
    </source>
</evidence>
<reference evidence="1 2" key="1">
    <citation type="submission" date="2019-08" db="EMBL/GenBank/DDBJ databases">
        <title>A chromosome-level genome assembly, high-density linkage maps, and genome scans reveal the genomic architecture of hybrid incompatibilities underlying speciation via character displacement in darters (Percidae: Etheostominae).</title>
        <authorList>
            <person name="Moran R.L."/>
            <person name="Catchen J.M."/>
            <person name="Fuller R.C."/>
        </authorList>
    </citation>
    <scope>NUCLEOTIDE SEQUENCE [LARGE SCALE GENOMIC DNA]</scope>
    <source>
        <strain evidence="1">EspeVRDwgs_2016</strain>
        <tissue evidence="1">Muscle</tissue>
    </source>
</reference>